<dbReference type="RefSeq" id="WP_167053475.1">
    <property type="nucleotide sequence ID" value="NZ_JAAOZR010000006.1"/>
</dbReference>
<feature type="domain" description="Hemerythrin-like" evidence="1">
    <location>
        <begin position="24"/>
        <end position="167"/>
    </location>
</feature>
<evidence type="ECO:0000259" key="1">
    <source>
        <dbReference type="Pfam" id="PF01814"/>
    </source>
</evidence>
<dbReference type="InterPro" id="IPR012312">
    <property type="entry name" value="Hemerythrin-like"/>
</dbReference>
<sequence>MAIHATGYASGIASSNPDELAFATDRLRAEHEELREKLRILETSAKEVILSDDLEKGMQLVRELRGRAHRFVEVLERHSDWEERELFPFLLTYYDRHRGPSILPSFWVLEKDHKLGLSFIESFQEAASKITTHVSRKQLAEITAHLVQACLILNDHLTMEEQLVFPITEQVMTDLESFFC</sequence>
<dbReference type="Proteomes" id="UP001519344">
    <property type="component" value="Unassembled WGS sequence"/>
</dbReference>
<dbReference type="EMBL" id="JAGGKV010000002">
    <property type="protein sequence ID" value="MBP1962154.1"/>
    <property type="molecule type" value="Genomic_DNA"/>
</dbReference>
<evidence type="ECO:0000313" key="2">
    <source>
        <dbReference type="EMBL" id="MBP1962154.1"/>
    </source>
</evidence>
<gene>
    <name evidence="2" type="ORF">J2Z65_001352</name>
</gene>
<name>A0ABS4HW28_9BACL</name>
<organism evidence="2 3">
    <name type="scientific">Paenibacillus aceris</name>
    <dbReference type="NCBI Taxonomy" id="869555"/>
    <lineage>
        <taxon>Bacteria</taxon>
        <taxon>Bacillati</taxon>
        <taxon>Bacillota</taxon>
        <taxon>Bacilli</taxon>
        <taxon>Bacillales</taxon>
        <taxon>Paenibacillaceae</taxon>
        <taxon>Paenibacillus</taxon>
    </lineage>
</organism>
<protein>
    <submittedName>
        <fullName evidence="2">Hemerythrin-like domain-containing protein</fullName>
    </submittedName>
</protein>
<dbReference type="Pfam" id="PF01814">
    <property type="entry name" value="Hemerythrin"/>
    <property type="match status" value="1"/>
</dbReference>
<accession>A0ABS4HW28</accession>
<dbReference type="Gene3D" id="1.20.120.520">
    <property type="entry name" value="nmb1532 protein domain like"/>
    <property type="match status" value="1"/>
</dbReference>
<keyword evidence="3" id="KW-1185">Reference proteome</keyword>
<comment type="caution">
    <text evidence="2">The sequence shown here is derived from an EMBL/GenBank/DDBJ whole genome shotgun (WGS) entry which is preliminary data.</text>
</comment>
<proteinExistence type="predicted"/>
<reference evidence="2 3" key="1">
    <citation type="submission" date="2021-03" db="EMBL/GenBank/DDBJ databases">
        <title>Genomic Encyclopedia of Type Strains, Phase IV (KMG-IV): sequencing the most valuable type-strain genomes for metagenomic binning, comparative biology and taxonomic classification.</title>
        <authorList>
            <person name="Goeker M."/>
        </authorList>
    </citation>
    <scope>NUCLEOTIDE SEQUENCE [LARGE SCALE GENOMIC DNA]</scope>
    <source>
        <strain evidence="2 3">DSM 24950</strain>
    </source>
</reference>
<evidence type="ECO:0000313" key="3">
    <source>
        <dbReference type="Proteomes" id="UP001519344"/>
    </source>
</evidence>